<feature type="compositionally biased region" description="Basic and acidic residues" evidence="1">
    <location>
        <begin position="140"/>
        <end position="162"/>
    </location>
</feature>
<reference evidence="2 3" key="1">
    <citation type="journal article" date="2020" name="Mol. Plant">
        <title>The Chromosome-Based Rubber Tree Genome Provides New Insights into Spurge Genome Evolution and Rubber Biosynthesis.</title>
        <authorList>
            <person name="Liu J."/>
            <person name="Shi C."/>
            <person name="Shi C.C."/>
            <person name="Li W."/>
            <person name="Zhang Q.J."/>
            <person name="Zhang Y."/>
            <person name="Li K."/>
            <person name="Lu H.F."/>
            <person name="Shi C."/>
            <person name="Zhu S.T."/>
            <person name="Xiao Z.Y."/>
            <person name="Nan H."/>
            <person name="Yue Y."/>
            <person name="Zhu X.G."/>
            <person name="Wu Y."/>
            <person name="Hong X.N."/>
            <person name="Fan G.Y."/>
            <person name="Tong Y."/>
            <person name="Zhang D."/>
            <person name="Mao C.L."/>
            <person name="Liu Y.L."/>
            <person name="Hao S.J."/>
            <person name="Liu W.Q."/>
            <person name="Lv M.Q."/>
            <person name="Zhang H.B."/>
            <person name="Liu Y."/>
            <person name="Hu-Tang G.R."/>
            <person name="Wang J.P."/>
            <person name="Wang J.H."/>
            <person name="Sun Y.H."/>
            <person name="Ni S.B."/>
            <person name="Chen W.B."/>
            <person name="Zhang X.C."/>
            <person name="Jiao Y.N."/>
            <person name="Eichler E.E."/>
            <person name="Li G.H."/>
            <person name="Liu X."/>
            <person name="Gao L.Z."/>
        </authorList>
    </citation>
    <scope>NUCLEOTIDE SEQUENCE [LARGE SCALE GENOMIC DNA]</scope>
    <source>
        <strain evidence="3">cv. GT1</strain>
        <tissue evidence="2">Leaf</tissue>
    </source>
</reference>
<organism evidence="2 3">
    <name type="scientific">Hevea brasiliensis</name>
    <name type="common">Para rubber tree</name>
    <name type="synonym">Siphonia brasiliensis</name>
    <dbReference type="NCBI Taxonomy" id="3981"/>
    <lineage>
        <taxon>Eukaryota</taxon>
        <taxon>Viridiplantae</taxon>
        <taxon>Streptophyta</taxon>
        <taxon>Embryophyta</taxon>
        <taxon>Tracheophyta</taxon>
        <taxon>Spermatophyta</taxon>
        <taxon>Magnoliopsida</taxon>
        <taxon>eudicotyledons</taxon>
        <taxon>Gunneridae</taxon>
        <taxon>Pentapetalae</taxon>
        <taxon>rosids</taxon>
        <taxon>fabids</taxon>
        <taxon>Malpighiales</taxon>
        <taxon>Euphorbiaceae</taxon>
        <taxon>Crotonoideae</taxon>
        <taxon>Micrandreae</taxon>
        <taxon>Hevea</taxon>
    </lineage>
</organism>
<comment type="caution">
    <text evidence="2">The sequence shown here is derived from an EMBL/GenBank/DDBJ whole genome shotgun (WGS) entry which is preliminary data.</text>
</comment>
<sequence>MAAPQPNQIQGFPDGKIYYLFRKTLTKSDLARGLILVGNAIRFLSNTNQQIRRSMLEGLHTTLYTPHCNRQVRLKQSDFGREFYRLGRQGWVEIASHNGLVEGLQIDCWAVMSEQEDHMTLLIQLVDSETDDEDQAVRNVDTEGSKDDVDAERNEDIERDDN</sequence>
<evidence type="ECO:0008006" key="4">
    <source>
        <dbReference type="Google" id="ProtNLM"/>
    </source>
</evidence>
<proteinExistence type="predicted"/>
<name>A0A6A6NDN0_HEVBR</name>
<evidence type="ECO:0000256" key="1">
    <source>
        <dbReference type="SAM" id="MobiDB-lite"/>
    </source>
</evidence>
<dbReference type="Proteomes" id="UP000467840">
    <property type="component" value="Chromosome 11"/>
</dbReference>
<protein>
    <recommendedName>
        <fullName evidence="4">TF-B3 domain-containing protein</fullName>
    </recommendedName>
</protein>
<keyword evidence="3" id="KW-1185">Reference proteome</keyword>
<dbReference type="AlphaFoldDB" id="A0A6A6NDN0"/>
<evidence type="ECO:0000313" key="2">
    <source>
        <dbReference type="EMBL" id="KAF2323295.1"/>
    </source>
</evidence>
<accession>A0A6A6NDN0</accession>
<feature type="region of interest" description="Disordered" evidence="1">
    <location>
        <begin position="130"/>
        <end position="162"/>
    </location>
</feature>
<gene>
    <name evidence="2" type="ORF">GH714_034506</name>
</gene>
<evidence type="ECO:0000313" key="3">
    <source>
        <dbReference type="Proteomes" id="UP000467840"/>
    </source>
</evidence>
<dbReference type="EMBL" id="JAAGAX010000002">
    <property type="protein sequence ID" value="KAF2323295.1"/>
    <property type="molecule type" value="Genomic_DNA"/>
</dbReference>